<dbReference type="AlphaFoldDB" id="A0A0D7BQ07"/>
<protein>
    <submittedName>
        <fullName evidence="1">Uncharacterized protein</fullName>
    </submittedName>
</protein>
<proteinExistence type="predicted"/>
<dbReference type="Proteomes" id="UP000054007">
    <property type="component" value="Unassembled WGS sequence"/>
</dbReference>
<reference evidence="1 2" key="1">
    <citation type="journal article" date="2015" name="Fungal Genet. Biol.">
        <title>Evolution of novel wood decay mechanisms in Agaricales revealed by the genome sequences of Fistulina hepatica and Cylindrobasidium torrendii.</title>
        <authorList>
            <person name="Floudas D."/>
            <person name="Held B.W."/>
            <person name="Riley R."/>
            <person name="Nagy L.G."/>
            <person name="Koehler G."/>
            <person name="Ransdell A.S."/>
            <person name="Younus H."/>
            <person name="Chow J."/>
            <person name="Chiniquy J."/>
            <person name="Lipzen A."/>
            <person name="Tritt A."/>
            <person name="Sun H."/>
            <person name="Haridas S."/>
            <person name="LaButti K."/>
            <person name="Ohm R.A."/>
            <person name="Kues U."/>
            <person name="Blanchette R.A."/>
            <person name="Grigoriev I.V."/>
            <person name="Minto R.E."/>
            <person name="Hibbett D.S."/>
        </authorList>
    </citation>
    <scope>NUCLEOTIDE SEQUENCE [LARGE SCALE GENOMIC DNA]</scope>
    <source>
        <strain evidence="1 2">FP15055 ss-10</strain>
    </source>
</reference>
<accession>A0A0D7BQ07</accession>
<gene>
    <name evidence="1" type="ORF">CYLTODRAFT_449876</name>
</gene>
<name>A0A0D7BQ07_9AGAR</name>
<keyword evidence="2" id="KW-1185">Reference proteome</keyword>
<organism evidence="1 2">
    <name type="scientific">Cylindrobasidium torrendii FP15055 ss-10</name>
    <dbReference type="NCBI Taxonomy" id="1314674"/>
    <lineage>
        <taxon>Eukaryota</taxon>
        <taxon>Fungi</taxon>
        <taxon>Dikarya</taxon>
        <taxon>Basidiomycota</taxon>
        <taxon>Agaricomycotina</taxon>
        <taxon>Agaricomycetes</taxon>
        <taxon>Agaricomycetidae</taxon>
        <taxon>Agaricales</taxon>
        <taxon>Marasmiineae</taxon>
        <taxon>Physalacriaceae</taxon>
        <taxon>Cylindrobasidium</taxon>
    </lineage>
</organism>
<sequence length="275" mass="30648">MDEEQVNALVRSMRARKDPSFYAHTVKVFLCCVEPGDISITAMHLLKTIVFSKLTHLESYVAPLFAPIPPVSHPLLAVYFPNLRRIHAPAFFTSMFHGLVVASAFQSLTHVSDNGAFLLSFPSPAMLAKGAMSSVLSKSSITHFALVLDFPGEPGVPSVAHWKAWRWELIWTLVSALPSQLQVFLLQMRPWEADMFPFLEANMAKYKEPRFVCLCLCTIQDPEFGSYQPGMPCNKVLKLRGVFTDDARAMGMCVNAPGAWELGDLVVQDRLSKTD</sequence>
<evidence type="ECO:0000313" key="1">
    <source>
        <dbReference type="EMBL" id="KIY72522.1"/>
    </source>
</evidence>
<dbReference type="EMBL" id="KN880443">
    <property type="protein sequence ID" value="KIY72522.1"/>
    <property type="molecule type" value="Genomic_DNA"/>
</dbReference>
<evidence type="ECO:0000313" key="2">
    <source>
        <dbReference type="Proteomes" id="UP000054007"/>
    </source>
</evidence>